<dbReference type="EMBL" id="JBHTCS010000012">
    <property type="protein sequence ID" value="MFC7448323.1"/>
    <property type="molecule type" value="Genomic_DNA"/>
</dbReference>
<dbReference type="Pfam" id="PF13561">
    <property type="entry name" value="adh_short_C2"/>
    <property type="match status" value="1"/>
</dbReference>
<dbReference type="InterPro" id="IPR002347">
    <property type="entry name" value="SDR_fam"/>
</dbReference>
<evidence type="ECO:0000256" key="1">
    <source>
        <dbReference type="ARBA" id="ARBA00006484"/>
    </source>
</evidence>
<reference evidence="4" key="1">
    <citation type="journal article" date="2019" name="Int. J. Syst. Evol. Microbiol.">
        <title>The Global Catalogue of Microorganisms (GCM) 10K type strain sequencing project: providing services to taxonomists for standard genome sequencing and annotation.</title>
        <authorList>
            <consortium name="The Broad Institute Genomics Platform"/>
            <consortium name="The Broad Institute Genome Sequencing Center for Infectious Disease"/>
            <person name="Wu L."/>
            <person name="Ma J."/>
        </authorList>
    </citation>
    <scope>NUCLEOTIDE SEQUENCE [LARGE SCALE GENOMIC DNA]</scope>
    <source>
        <strain evidence="4">ICMP 19430</strain>
    </source>
</reference>
<proteinExistence type="inferred from homology"/>
<organism evidence="3 4">
    <name type="scientific">Rhodococcus daqingensis</name>
    <dbReference type="NCBI Taxonomy" id="2479363"/>
    <lineage>
        <taxon>Bacteria</taxon>
        <taxon>Bacillati</taxon>
        <taxon>Actinomycetota</taxon>
        <taxon>Actinomycetes</taxon>
        <taxon>Mycobacteriales</taxon>
        <taxon>Nocardiaceae</taxon>
        <taxon>Rhodococcus</taxon>
    </lineage>
</organism>
<evidence type="ECO:0000313" key="4">
    <source>
        <dbReference type="Proteomes" id="UP001596484"/>
    </source>
</evidence>
<dbReference type="InterPro" id="IPR003560">
    <property type="entry name" value="DHB_DH"/>
</dbReference>
<dbReference type="InterPro" id="IPR036291">
    <property type="entry name" value="NAD(P)-bd_dom_sf"/>
</dbReference>
<dbReference type="Gene3D" id="3.40.50.720">
    <property type="entry name" value="NAD(P)-binding Rossmann-like Domain"/>
    <property type="match status" value="1"/>
</dbReference>
<evidence type="ECO:0000256" key="2">
    <source>
        <dbReference type="ARBA" id="ARBA00023002"/>
    </source>
</evidence>
<dbReference type="PROSITE" id="PS00061">
    <property type="entry name" value="ADH_SHORT"/>
    <property type="match status" value="1"/>
</dbReference>
<dbReference type="PANTHER" id="PTHR42760">
    <property type="entry name" value="SHORT-CHAIN DEHYDROGENASES/REDUCTASES FAMILY MEMBER"/>
    <property type="match status" value="1"/>
</dbReference>
<name>A0ABW2RXT6_9NOCA</name>
<dbReference type="SUPFAM" id="SSF51735">
    <property type="entry name" value="NAD(P)-binding Rossmann-fold domains"/>
    <property type="match status" value="1"/>
</dbReference>
<gene>
    <name evidence="3" type="ORF">ACFQS9_10525</name>
</gene>
<dbReference type="PANTHER" id="PTHR42760:SF115">
    <property type="entry name" value="3-OXOACYL-[ACYL-CARRIER-PROTEIN] REDUCTASE FABG"/>
    <property type="match status" value="1"/>
</dbReference>
<evidence type="ECO:0000313" key="3">
    <source>
        <dbReference type="EMBL" id="MFC7448323.1"/>
    </source>
</evidence>
<keyword evidence="4" id="KW-1185">Reference proteome</keyword>
<accession>A0ABW2RXT6</accession>
<comment type="similarity">
    <text evidence="1">Belongs to the short-chain dehydrogenases/reductases (SDR) family.</text>
</comment>
<dbReference type="Proteomes" id="UP001596484">
    <property type="component" value="Unassembled WGS sequence"/>
</dbReference>
<sequence>MRSTRGGSSAAVPSGIEGCAVVTGAANGIGRAIALRLAAGGRRLALIDQDRDGLDRVLESLNGRGDPADQASTAHVADVTDSRQVSDAIEDIERVNGPIEALAHAVGVLQTGAILDADPAVSRHTFDVNVMGVLNVARCAGLKMRTRRSGAMVIVGSNAAGVPRANMGIYGASKAAAEMLTRVIGLELAGCQVRANMVAPGSTDTGMLAAMYPDRDAMIRASIDGDPAAFRPGIPLGRIADPDDIAGVVEFLLSSDARHITMQTVYVDGGAALHA</sequence>
<dbReference type="RefSeq" id="WP_378404268.1">
    <property type="nucleotide sequence ID" value="NZ_JBHTCS010000012.1"/>
</dbReference>
<dbReference type="InterPro" id="IPR020904">
    <property type="entry name" value="Sc_DH/Rdtase_CS"/>
</dbReference>
<keyword evidence="2" id="KW-0560">Oxidoreductase</keyword>
<comment type="caution">
    <text evidence="3">The sequence shown here is derived from an EMBL/GenBank/DDBJ whole genome shotgun (WGS) entry which is preliminary data.</text>
</comment>
<dbReference type="PRINTS" id="PR01397">
    <property type="entry name" value="DHBDHDRGNASE"/>
</dbReference>
<protein>
    <submittedName>
        <fullName evidence="3">SDR family oxidoreductase</fullName>
    </submittedName>
</protein>